<dbReference type="InterPro" id="IPR013974">
    <property type="entry name" value="SAF"/>
</dbReference>
<evidence type="ECO:0000313" key="3">
    <source>
        <dbReference type="EMBL" id="KSU80321.1"/>
    </source>
</evidence>
<dbReference type="AlphaFoldDB" id="A0A0V8IZU8"/>
<dbReference type="GO" id="GO:0016829">
    <property type="term" value="F:lyase activity"/>
    <property type="evidence" value="ECO:0007669"/>
    <property type="project" value="UniProtKB-KW"/>
</dbReference>
<dbReference type="InterPro" id="IPR052172">
    <property type="entry name" value="UxaA_altronate/galactarate_dh"/>
</dbReference>
<keyword evidence="4" id="KW-1185">Reference proteome</keyword>
<name>A0A0V8IZU8_9BACL</name>
<organism evidence="3 4">
    <name type="scientific">Fictibacillus enclensis</name>
    <dbReference type="NCBI Taxonomy" id="1017270"/>
    <lineage>
        <taxon>Bacteria</taxon>
        <taxon>Bacillati</taxon>
        <taxon>Bacillota</taxon>
        <taxon>Bacilli</taxon>
        <taxon>Bacillales</taxon>
        <taxon>Fictibacillaceae</taxon>
        <taxon>Fictibacillus</taxon>
    </lineage>
</organism>
<dbReference type="InterPro" id="IPR044144">
    <property type="entry name" value="SAF_UxaA/GarD"/>
</dbReference>
<dbReference type="Pfam" id="PF08666">
    <property type="entry name" value="SAF"/>
    <property type="match status" value="1"/>
</dbReference>
<dbReference type="PANTHER" id="PTHR30536:SF5">
    <property type="entry name" value="ALTRONATE DEHYDRATASE"/>
    <property type="match status" value="1"/>
</dbReference>
<dbReference type="SMART" id="SM00858">
    <property type="entry name" value="SAF"/>
    <property type="match status" value="1"/>
</dbReference>
<dbReference type="EMBL" id="LNQN01000007">
    <property type="protein sequence ID" value="KSU80321.1"/>
    <property type="molecule type" value="Genomic_DNA"/>
</dbReference>
<dbReference type="PANTHER" id="PTHR30536">
    <property type="entry name" value="ALTRONATE/GALACTARATE DEHYDRATASE"/>
    <property type="match status" value="1"/>
</dbReference>
<comment type="caution">
    <text evidence="3">The sequence shown here is derived from an EMBL/GenBank/DDBJ whole genome shotgun (WGS) entry which is preliminary data.</text>
</comment>
<dbReference type="CDD" id="cd11613">
    <property type="entry name" value="SAF_AH_GD"/>
    <property type="match status" value="1"/>
</dbReference>
<dbReference type="Proteomes" id="UP000054099">
    <property type="component" value="Unassembled WGS sequence"/>
</dbReference>
<reference evidence="3 4" key="1">
    <citation type="journal article" date="2014" name="Antonie Van Leeuwenhoek">
        <title>Fictibacillus enclensis sp. nov., isolated from marine sediment.</title>
        <authorList>
            <person name="Dastager S.G."/>
            <person name="Mawlankar R."/>
            <person name="Srinivasan K."/>
            <person name="Tang S.K."/>
            <person name="Lee J.C."/>
            <person name="Ramana V.V."/>
            <person name="Shouche Y.S."/>
        </authorList>
    </citation>
    <scope>NUCLEOTIDE SEQUENCE [LARGE SCALE GENOMIC DNA]</scope>
    <source>
        <strain evidence="3 4">NIO-1003</strain>
    </source>
</reference>
<dbReference type="OrthoDB" id="9804574at2"/>
<dbReference type="Gene3D" id="2.30.130.110">
    <property type="match status" value="1"/>
</dbReference>
<evidence type="ECO:0000256" key="1">
    <source>
        <dbReference type="ARBA" id="ARBA00023239"/>
    </source>
</evidence>
<evidence type="ECO:0000259" key="2">
    <source>
        <dbReference type="SMART" id="SM00858"/>
    </source>
</evidence>
<evidence type="ECO:0000313" key="4">
    <source>
        <dbReference type="Proteomes" id="UP000054099"/>
    </source>
</evidence>
<keyword evidence="1" id="KW-0456">Lyase</keyword>
<proteinExistence type="predicted"/>
<protein>
    <submittedName>
        <fullName evidence="3">D-galactarate dehydratase</fullName>
    </submittedName>
</protein>
<gene>
    <name evidence="3" type="ORF">AS030_20515</name>
</gene>
<feature type="domain" description="SAF" evidence="2">
    <location>
        <begin position="14"/>
        <end position="89"/>
    </location>
</feature>
<sequence>MSTYFRNVMMQPNDNVSTALTDIPVNSLVSVRCNQQIMEVTVKDTIEFGHKFAVVCIPEGSDVVKYGEVIGVAVKTIEAGEHVHIHNVDGKRGRGDITHGTESALGI</sequence>
<dbReference type="GO" id="GO:0019698">
    <property type="term" value="P:D-galacturonate catabolic process"/>
    <property type="evidence" value="ECO:0007669"/>
    <property type="project" value="TreeGrafter"/>
</dbReference>
<accession>A0A0V8IZU8</accession>